<dbReference type="GO" id="GO:0006865">
    <property type="term" value="P:amino acid transport"/>
    <property type="evidence" value="ECO:0007669"/>
    <property type="project" value="UniProtKB-KW"/>
</dbReference>
<dbReference type="PROSITE" id="PS50928">
    <property type="entry name" value="ABC_TM1"/>
    <property type="match status" value="1"/>
</dbReference>
<organism evidence="11">
    <name type="scientific">Desulfitobacterium hafniense</name>
    <name type="common">Desulfitobacterium frappieri</name>
    <dbReference type="NCBI Taxonomy" id="49338"/>
    <lineage>
        <taxon>Bacteria</taxon>
        <taxon>Bacillati</taxon>
        <taxon>Bacillota</taxon>
        <taxon>Clostridia</taxon>
        <taxon>Eubacteriales</taxon>
        <taxon>Desulfitobacteriaceae</taxon>
        <taxon>Desulfitobacterium</taxon>
    </lineage>
</organism>
<keyword evidence="3 9" id="KW-0813">Transport</keyword>
<protein>
    <submittedName>
        <fullName evidence="11">Amino acid ABC transporter membrane protein, PAAT</fullName>
    </submittedName>
</protein>
<dbReference type="NCBIfam" id="TIGR01726">
    <property type="entry name" value="HEQRo_perm_3TM"/>
    <property type="match status" value="1"/>
</dbReference>
<dbReference type="PANTHER" id="PTHR30614">
    <property type="entry name" value="MEMBRANE COMPONENT OF AMINO ACID ABC TRANSPORTER"/>
    <property type="match status" value="1"/>
</dbReference>
<feature type="domain" description="ABC transmembrane type-1" evidence="10">
    <location>
        <begin position="63"/>
        <end position="251"/>
    </location>
</feature>
<comment type="subcellular location">
    <subcellularLocation>
        <location evidence="1 9">Cell membrane</location>
        <topology evidence="1 9">Multi-pass membrane protein</topology>
    </subcellularLocation>
</comment>
<feature type="transmembrane region" description="Helical" evidence="9">
    <location>
        <begin position="21"/>
        <end position="43"/>
    </location>
</feature>
<dbReference type="GO" id="GO:0043190">
    <property type="term" value="C:ATP-binding cassette (ABC) transporter complex"/>
    <property type="evidence" value="ECO:0007669"/>
    <property type="project" value="InterPro"/>
</dbReference>
<dbReference type="PATRIC" id="fig|49338.4.peg.3053"/>
<dbReference type="EMBL" id="LK996017">
    <property type="protein sequence ID" value="CDX02731.1"/>
    <property type="molecule type" value="Genomic_DNA"/>
</dbReference>
<feature type="transmembrane region" description="Helical" evidence="9">
    <location>
        <begin position="132"/>
        <end position="151"/>
    </location>
</feature>
<evidence type="ECO:0000256" key="5">
    <source>
        <dbReference type="ARBA" id="ARBA00022692"/>
    </source>
</evidence>
<name>A0A098B4E4_DESHA</name>
<keyword evidence="6" id="KW-0029">Amino-acid transport</keyword>
<dbReference type="GO" id="GO:0022857">
    <property type="term" value="F:transmembrane transporter activity"/>
    <property type="evidence" value="ECO:0007669"/>
    <property type="project" value="InterPro"/>
</dbReference>
<gene>
    <name evidence="11" type="ORF">DPCES_2844</name>
</gene>
<dbReference type="FunFam" id="1.10.3720.10:FF:000033">
    <property type="entry name" value="Polar amino acid ABC transporter permease"/>
    <property type="match status" value="1"/>
</dbReference>
<feature type="transmembrane region" description="Helical" evidence="9">
    <location>
        <begin position="233"/>
        <end position="250"/>
    </location>
</feature>
<dbReference type="Gene3D" id="1.10.3720.10">
    <property type="entry name" value="MetI-like"/>
    <property type="match status" value="1"/>
</dbReference>
<evidence type="ECO:0000256" key="8">
    <source>
        <dbReference type="ARBA" id="ARBA00023136"/>
    </source>
</evidence>
<evidence type="ECO:0000259" key="10">
    <source>
        <dbReference type="PROSITE" id="PS50928"/>
    </source>
</evidence>
<dbReference type="AlphaFoldDB" id="A0A098B4E4"/>
<keyword evidence="8 9" id="KW-0472">Membrane</keyword>
<dbReference type="InterPro" id="IPR043429">
    <property type="entry name" value="ArtM/GltK/GlnP/TcyL/YhdX-like"/>
</dbReference>
<dbReference type="InterPro" id="IPR010065">
    <property type="entry name" value="AA_ABC_transptr_permease_3TM"/>
</dbReference>
<feature type="transmembrane region" description="Helical" evidence="9">
    <location>
        <begin position="63"/>
        <end position="87"/>
    </location>
</feature>
<evidence type="ECO:0000256" key="3">
    <source>
        <dbReference type="ARBA" id="ARBA00022448"/>
    </source>
</evidence>
<accession>A0A098B4E4</accession>
<dbReference type="Pfam" id="PF00528">
    <property type="entry name" value="BPD_transp_1"/>
    <property type="match status" value="1"/>
</dbReference>
<comment type="similarity">
    <text evidence="2">Belongs to the binding-protein-dependent transport system permease family. HisMQ subfamily.</text>
</comment>
<evidence type="ECO:0000256" key="4">
    <source>
        <dbReference type="ARBA" id="ARBA00022475"/>
    </source>
</evidence>
<evidence type="ECO:0000313" key="11">
    <source>
        <dbReference type="EMBL" id="CDX02731.1"/>
    </source>
</evidence>
<dbReference type="SUPFAM" id="SSF161098">
    <property type="entry name" value="MetI-like"/>
    <property type="match status" value="1"/>
</dbReference>
<dbReference type="RefSeq" id="WP_018307039.1">
    <property type="nucleotide sequence ID" value="NZ_JAYFNZ010000032.1"/>
</dbReference>
<reference evidence="11" key="1">
    <citation type="submission" date="2014-07" db="EMBL/GenBank/DDBJ databases">
        <authorList>
            <person name="Hornung V.Bastian."/>
        </authorList>
    </citation>
    <scope>NUCLEOTIDE SEQUENCE</scope>
    <source>
        <strain evidence="11">PCE-S</strain>
    </source>
</reference>
<feature type="transmembrane region" description="Helical" evidence="9">
    <location>
        <begin position="108"/>
        <end position="126"/>
    </location>
</feature>
<keyword evidence="5 9" id="KW-0812">Transmembrane</keyword>
<dbReference type="PANTHER" id="PTHR30614:SF20">
    <property type="entry name" value="GLUTAMINE TRANSPORT SYSTEM PERMEASE PROTEIN GLNP"/>
    <property type="match status" value="1"/>
</dbReference>
<dbReference type="InterPro" id="IPR000515">
    <property type="entry name" value="MetI-like"/>
</dbReference>
<evidence type="ECO:0000256" key="9">
    <source>
        <dbReference type="RuleBase" id="RU363032"/>
    </source>
</evidence>
<dbReference type="CDD" id="cd06261">
    <property type="entry name" value="TM_PBP2"/>
    <property type="match status" value="1"/>
</dbReference>
<keyword evidence="4" id="KW-1003">Cell membrane</keyword>
<sequence>MNRPNLLWKNEESHHPTRVQQAFNIALVSAFMLGVLLWAFYSLDYTLRLDTVYLYRAKFIDGFLMTIIIAFFSLILSLIIGSFLAFAGKSRFLPLHYFSKAYVEIIRGTPLLVQIYVFFYIIATAMHLSNRYVLGVIILSVFSGAYICEIIRAGIESIEASQIETARSLGFTSYQRYRYIIIPQVFKRILPPLAGQLVSLIKDSSLLSVIAVSELTKNVQEVDSFTFATFENYIVLALLYMILTVPISYASKVLERKFNYEA</sequence>
<proteinExistence type="inferred from homology"/>
<dbReference type="InterPro" id="IPR035906">
    <property type="entry name" value="MetI-like_sf"/>
</dbReference>
<evidence type="ECO:0000256" key="6">
    <source>
        <dbReference type="ARBA" id="ARBA00022970"/>
    </source>
</evidence>
<evidence type="ECO:0000256" key="1">
    <source>
        <dbReference type="ARBA" id="ARBA00004651"/>
    </source>
</evidence>
<evidence type="ECO:0000256" key="7">
    <source>
        <dbReference type="ARBA" id="ARBA00022989"/>
    </source>
</evidence>
<evidence type="ECO:0000256" key="2">
    <source>
        <dbReference type="ARBA" id="ARBA00010072"/>
    </source>
</evidence>
<keyword evidence="7 9" id="KW-1133">Transmembrane helix</keyword>